<accession>A0A367ZQE0</accession>
<dbReference type="AlphaFoldDB" id="A0A367ZQE0"/>
<sequence length="272" mass="29426">MRPVDLFERSADPAGAATEAEEAATGTGTGKMQIKMHFDLFYELSHKVSARMGTSGGRRFVELAGTVTERFQGRFSLSIDPVGSFLKDIDRSLDISTETTNAFFDAVEGLADLSPAALETFLKESDRFFDDLEKTYGDLDGVFDDLKKQIQDQATAFFQQVANIRASSVSAPEAPPAAEPAPEPPTAPDAPLIPLVFGDGRLVKAQDYQEFLTAFLDYARRFREQMMLEFLKAPRPTGGSAPVEPPVTPKPTGTPLPGAFIPPTGVTSPSQS</sequence>
<evidence type="ECO:0000313" key="2">
    <source>
        <dbReference type="EMBL" id="RCK80057.1"/>
    </source>
</evidence>
<proteinExistence type="predicted"/>
<feature type="compositionally biased region" description="Low complexity" evidence="1">
    <location>
        <begin position="14"/>
        <end position="26"/>
    </location>
</feature>
<feature type="region of interest" description="Disordered" evidence="1">
    <location>
        <begin position="233"/>
        <end position="272"/>
    </location>
</feature>
<protein>
    <submittedName>
        <fullName evidence="2">Uncharacterized protein</fullName>
    </submittedName>
</protein>
<feature type="compositionally biased region" description="Pro residues" evidence="1">
    <location>
        <begin position="173"/>
        <end position="188"/>
    </location>
</feature>
<dbReference type="EMBL" id="QOQW01000008">
    <property type="protein sequence ID" value="RCK80057.1"/>
    <property type="molecule type" value="Genomic_DNA"/>
</dbReference>
<feature type="compositionally biased region" description="Basic and acidic residues" evidence="1">
    <location>
        <begin position="1"/>
        <end position="11"/>
    </location>
</feature>
<feature type="region of interest" description="Disordered" evidence="1">
    <location>
        <begin position="1"/>
        <end position="29"/>
    </location>
</feature>
<dbReference type="Proteomes" id="UP000252355">
    <property type="component" value="Unassembled WGS sequence"/>
</dbReference>
<evidence type="ECO:0000313" key="3">
    <source>
        <dbReference type="Proteomes" id="UP000252355"/>
    </source>
</evidence>
<reference evidence="2 3" key="1">
    <citation type="submission" date="2018-05" db="EMBL/GenBank/DDBJ databases">
        <title>A metagenomic window into the 2 km-deep terrestrial subsurface aquifer revealed taxonomically and functionally diverse microbial community comprising novel uncultured bacterial lineages.</title>
        <authorList>
            <person name="Kadnikov V.V."/>
            <person name="Mardanov A.V."/>
            <person name="Beletsky A.V."/>
            <person name="Banks D."/>
            <person name="Pimenov N.V."/>
            <person name="Frank Y.A."/>
            <person name="Karnachuk O.V."/>
            <person name="Ravin N.V."/>
        </authorList>
    </citation>
    <scope>NUCLEOTIDE SEQUENCE [LARGE SCALE GENOMIC DNA]</scope>
    <source>
        <strain evidence="2">BY5</strain>
    </source>
</reference>
<evidence type="ECO:0000256" key="1">
    <source>
        <dbReference type="SAM" id="MobiDB-lite"/>
    </source>
</evidence>
<feature type="compositionally biased region" description="Pro residues" evidence="1">
    <location>
        <begin position="243"/>
        <end position="254"/>
    </location>
</feature>
<organism evidence="2 3">
    <name type="scientific">Candidatus Ozemobacter sibiricus</name>
    <dbReference type="NCBI Taxonomy" id="2268124"/>
    <lineage>
        <taxon>Bacteria</taxon>
        <taxon>Candidatus Ozemobacteria</taxon>
        <taxon>Candidatus Ozemobacterales</taxon>
        <taxon>Candidatus Ozemobacteraceae</taxon>
        <taxon>Candidatus Ozemobacter</taxon>
    </lineage>
</organism>
<gene>
    <name evidence="2" type="ORF">OZSIB_3561</name>
</gene>
<name>A0A367ZQE0_9BACT</name>
<comment type="caution">
    <text evidence="2">The sequence shown here is derived from an EMBL/GenBank/DDBJ whole genome shotgun (WGS) entry which is preliminary data.</text>
</comment>
<feature type="region of interest" description="Disordered" evidence="1">
    <location>
        <begin position="168"/>
        <end position="188"/>
    </location>
</feature>